<dbReference type="Proteomes" id="UP000637578">
    <property type="component" value="Unassembled WGS sequence"/>
</dbReference>
<dbReference type="InterPro" id="IPR036162">
    <property type="entry name" value="Resolvase-like_N_sf"/>
</dbReference>
<dbReference type="InterPro" id="IPR050639">
    <property type="entry name" value="SSR_resolvase"/>
</dbReference>
<dbReference type="Gene3D" id="3.90.1750.20">
    <property type="entry name" value="Putative Large Serine Recombinase, Chain B, Domain 2"/>
    <property type="match status" value="1"/>
</dbReference>
<dbReference type="RefSeq" id="WP_189059785.1">
    <property type="nucleotide sequence ID" value="NZ_BMMK01000019.1"/>
</dbReference>
<dbReference type="SUPFAM" id="SSF53041">
    <property type="entry name" value="Resolvase-like"/>
    <property type="match status" value="1"/>
</dbReference>
<feature type="domain" description="Resolvase/invertase-type recombinase catalytic" evidence="1">
    <location>
        <begin position="4"/>
        <end position="152"/>
    </location>
</feature>
<gene>
    <name evidence="3" type="ORF">GCM10012275_39420</name>
</gene>
<dbReference type="Pfam" id="PF00239">
    <property type="entry name" value="Resolvase"/>
    <property type="match status" value="1"/>
</dbReference>
<evidence type="ECO:0000259" key="2">
    <source>
        <dbReference type="PROSITE" id="PS51737"/>
    </source>
</evidence>
<dbReference type="Gene3D" id="3.40.50.1390">
    <property type="entry name" value="Resolvase, N-terminal catalytic domain"/>
    <property type="match status" value="1"/>
</dbReference>
<dbReference type="InterPro" id="IPR011109">
    <property type="entry name" value="DNA_bind_recombinase_dom"/>
</dbReference>
<dbReference type="GO" id="GO:0000150">
    <property type="term" value="F:DNA strand exchange activity"/>
    <property type="evidence" value="ECO:0007669"/>
    <property type="project" value="InterPro"/>
</dbReference>
<proteinExistence type="predicted"/>
<dbReference type="PROSITE" id="PS51736">
    <property type="entry name" value="RECOMBINASES_3"/>
    <property type="match status" value="1"/>
</dbReference>
<protein>
    <submittedName>
        <fullName evidence="3">Serine recombinase</fullName>
    </submittedName>
</protein>
<dbReference type="InterPro" id="IPR006119">
    <property type="entry name" value="Resolv_N"/>
</dbReference>
<dbReference type="PANTHER" id="PTHR30461:SF23">
    <property type="entry name" value="DNA RECOMBINASE-RELATED"/>
    <property type="match status" value="1"/>
</dbReference>
<reference evidence="3" key="1">
    <citation type="journal article" date="2014" name="Int. J. Syst. Evol. Microbiol.">
        <title>Complete genome sequence of Corynebacterium casei LMG S-19264T (=DSM 44701T), isolated from a smear-ripened cheese.</title>
        <authorList>
            <consortium name="US DOE Joint Genome Institute (JGI-PGF)"/>
            <person name="Walter F."/>
            <person name="Albersmeier A."/>
            <person name="Kalinowski J."/>
            <person name="Ruckert C."/>
        </authorList>
    </citation>
    <scope>NUCLEOTIDE SEQUENCE</scope>
    <source>
        <strain evidence="3">CGMCC 4.5737</strain>
    </source>
</reference>
<reference evidence="3" key="2">
    <citation type="submission" date="2020-09" db="EMBL/GenBank/DDBJ databases">
        <authorList>
            <person name="Sun Q."/>
            <person name="Zhou Y."/>
        </authorList>
    </citation>
    <scope>NUCLEOTIDE SEQUENCE</scope>
    <source>
        <strain evidence="3">CGMCC 4.5737</strain>
    </source>
</reference>
<dbReference type="AlphaFoldDB" id="A0A8J3FVN9"/>
<dbReference type="InterPro" id="IPR038109">
    <property type="entry name" value="DNA_bind_recomb_sf"/>
</dbReference>
<name>A0A8J3FVN9_9PSEU</name>
<dbReference type="EMBL" id="BMMK01000019">
    <property type="protein sequence ID" value="GGM65006.1"/>
    <property type="molecule type" value="Genomic_DNA"/>
</dbReference>
<dbReference type="CDD" id="cd00338">
    <property type="entry name" value="Ser_Recombinase"/>
    <property type="match status" value="1"/>
</dbReference>
<dbReference type="Pfam" id="PF07508">
    <property type="entry name" value="Recombinase"/>
    <property type="match status" value="1"/>
</dbReference>
<evidence type="ECO:0000313" key="4">
    <source>
        <dbReference type="Proteomes" id="UP000637578"/>
    </source>
</evidence>
<sequence>MTRKAIIYVRISQDREGAGLGVERQEADCRELANRLGWTVVDVCKDNDVSAYSGKPRKGYRRLLADLEAGKATGVLTWHTDRLHRSPAELETYIDVCEGRGIVTHTVKAGYLDLSTPSGRMVARQLGAVARFESEHKGERIRRARRQAAQAGRWQGGARPFGFEADGETVRADEAAEIAKATDAILAGATLRSVVRDLNERGFRTTFGKDEWTTIAFKDVLLRPRNAGLMVYRGEIVGKAAWPAIVPEEKWRALVSKLKDPARRSNLGSSRVKWFGSGLYVCGVCNLPRLRVSTCGAQKKPAYRCTTRERGRQSGHVTRVASNVDNVVERLIVARLQRRDAVDLVNASKADTVDATALHAEAMALSQRLEELSALFAEGAITAIQLKTGTDKLRARLQEIDAELASAGEADPLVGIIGAPNVAEIWFGTKPDRSDGLSLGRRRAILDTLLTVTVLPTGVGRRPGGSYFDPNSLDIFWKR</sequence>
<accession>A0A8J3FVN9</accession>
<dbReference type="SMART" id="SM00857">
    <property type="entry name" value="Resolvase"/>
    <property type="match status" value="1"/>
</dbReference>
<dbReference type="GO" id="GO:0003677">
    <property type="term" value="F:DNA binding"/>
    <property type="evidence" value="ECO:0007669"/>
    <property type="project" value="InterPro"/>
</dbReference>
<evidence type="ECO:0000313" key="3">
    <source>
        <dbReference type="EMBL" id="GGM65006.1"/>
    </source>
</evidence>
<comment type="caution">
    <text evidence="3">The sequence shown here is derived from an EMBL/GenBank/DDBJ whole genome shotgun (WGS) entry which is preliminary data.</text>
</comment>
<keyword evidence="4" id="KW-1185">Reference proteome</keyword>
<evidence type="ECO:0000259" key="1">
    <source>
        <dbReference type="PROSITE" id="PS51736"/>
    </source>
</evidence>
<dbReference type="PANTHER" id="PTHR30461">
    <property type="entry name" value="DNA-INVERTASE FROM LAMBDOID PROPHAGE"/>
    <property type="match status" value="1"/>
</dbReference>
<feature type="domain" description="Recombinase" evidence="2">
    <location>
        <begin position="160"/>
        <end position="264"/>
    </location>
</feature>
<organism evidence="3 4">
    <name type="scientific">Longimycelium tulufanense</name>
    <dbReference type="NCBI Taxonomy" id="907463"/>
    <lineage>
        <taxon>Bacteria</taxon>
        <taxon>Bacillati</taxon>
        <taxon>Actinomycetota</taxon>
        <taxon>Actinomycetes</taxon>
        <taxon>Pseudonocardiales</taxon>
        <taxon>Pseudonocardiaceae</taxon>
        <taxon>Longimycelium</taxon>
    </lineage>
</organism>
<dbReference type="PROSITE" id="PS51737">
    <property type="entry name" value="RECOMBINASE_DNA_BIND"/>
    <property type="match status" value="1"/>
</dbReference>